<comment type="similarity">
    <text evidence="1">Belongs to the Gfo/Idh/MocA family.</text>
</comment>
<evidence type="ECO:0000259" key="2">
    <source>
        <dbReference type="Pfam" id="PF01408"/>
    </source>
</evidence>
<dbReference type="InterPro" id="IPR036291">
    <property type="entry name" value="NAD(P)-bd_dom_sf"/>
</dbReference>
<dbReference type="InterPro" id="IPR051450">
    <property type="entry name" value="Gfo/Idh/MocA_Oxidoreductases"/>
</dbReference>
<dbReference type="RefSeq" id="WP_241037968.1">
    <property type="nucleotide sequence ID" value="NZ_BAAAJF010000003.1"/>
</dbReference>
<dbReference type="EMBL" id="JAKXMK010000015">
    <property type="protein sequence ID" value="MCH6167540.1"/>
    <property type="molecule type" value="Genomic_DNA"/>
</dbReference>
<dbReference type="Pfam" id="PF02894">
    <property type="entry name" value="GFO_IDH_MocA_C"/>
    <property type="match status" value="1"/>
</dbReference>
<dbReference type="Proteomes" id="UP001299970">
    <property type="component" value="Unassembled WGS sequence"/>
</dbReference>
<dbReference type="Gene3D" id="3.30.360.10">
    <property type="entry name" value="Dihydrodipicolinate Reductase, domain 2"/>
    <property type="match status" value="1"/>
</dbReference>
<proteinExistence type="inferred from homology"/>
<evidence type="ECO:0000313" key="4">
    <source>
        <dbReference type="EMBL" id="MCH6167540.1"/>
    </source>
</evidence>
<reference evidence="4 5" key="1">
    <citation type="submission" date="2022-03" db="EMBL/GenBank/DDBJ databases">
        <title>Pseudonocardia alaer sp. nov., a novel actinomycete isolated from reed forest soil.</title>
        <authorList>
            <person name="Wang L."/>
        </authorList>
    </citation>
    <scope>NUCLEOTIDE SEQUENCE [LARGE SCALE GENOMIC DNA]</scope>
    <source>
        <strain evidence="4 5">Y-16303</strain>
    </source>
</reference>
<organism evidence="4 5">
    <name type="scientific">Pseudonocardia alaniniphila</name>
    <dbReference type="NCBI Taxonomy" id="75291"/>
    <lineage>
        <taxon>Bacteria</taxon>
        <taxon>Bacillati</taxon>
        <taxon>Actinomycetota</taxon>
        <taxon>Actinomycetes</taxon>
        <taxon>Pseudonocardiales</taxon>
        <taxon>Pseudonocardiaceae</taxon>
        <taxon>Pseudonocardia</taxon>
    </lineage>
</organism>
<evidence type="ECO:0000259" key="3">
    <source>
        <dbReference type="Pfam" id="PF02894"/>
    </source>
</evidence>
<feature type="domain" description="Gfo/Idh/MocA-like oxidoreductase N-terminal" evidence="2">
    <location>
        <begin position="18"/>
        <end position="145"/>
    </location>
</feature>
<comment type="caution">
    <text evidence="4">The sequence shown here is derived from an EMBL/GenBank/DDBJ whole genome shotgun (WGS) entry which is preliminary data.</text>
</comment>
<accession>A0ABS9TG69</accession>
<dbReference type="PANTHER" id="PTHR43377:SF2">
    <property type="entry name" value="BINDING ROSSMANN FOLD OXIDOREDUCTASE, PUTATIVE (AFU_ORTHOLOGUE AFUA_4G00560)-RELATED"/>
    <property type="match status" value="1"/>
</dbReference>
<dbReference type="Gene3D" id="3.40.50.720">
    <property type="entry name" value="NAD(P)-binding Rossmann-like Domain"/>
    <property type="match status" value="1"/>
</dbReference>
<dbReference type="SUPFAM" id="SSF55347">
    <property type="entry name" value="Glyceraldehyde-3-phosphate dehydrogenase-like, C-terminal domain"/>
    <property type="match status" value="1"/>
</dbReference>
<dbReference type="InterPro" id="IPR000683">
    <property type="entry name" value="Gfo/Idh/MocA-like_OxRdtase_N"/>
</dbReference>
<evidence type="ECO:0000256" key="1">
    <source>
        <dbReference type="ARBA" id="ARBA00010928"/>
    </source>
</evidence>
<evidence type="ECO:0000313" key="5">
    <source>
        <dbReference type="Proteomes" id="UP001299970"/>
    </source>
</evidence>
<gene>
    <name evidence="4" type="ORF">MMF94_17780</name>
</gene>
<dbReference type="InterPro" id="IPR004104">
    <property type="entry name" value="Gfo/Idh/MocA-like_OxRdtase_C"/>
</dbReference>
<keyword evidence="5" id="KW-1185">Reference proteome</keyword>
<dbReference type="SUPFAM" id="SSF51735">
    <property type="entry name" value="NAD(P)-binding Rossmann-fold domains"/>
    <property type="match status" value="1"/>
</dbReference>
<dbReference type="Pfam" id="PF01408">
    <property type="entry name" value="GFO_IDH_MocA"/>
    <property type="match status" value="1"/>
</dbReference>
<feature type="domain" description="Gfo/Idh/MocA-like oxidoreductase C-terminal" evidence="3">
    <location>
        <begin position="157"/>
        <end position="444"/>
    </location>
</feature>
<sequence length="451" mass="49594">MTASAAQSTATPTARRTRYAVVGLGSRAQMFVRAIANTHAEHAELVAFCDVNSTRMQVHNRTVQGFGLPPVPTYQPQDFRSMLERERVDTVVVSTIDRTHDEYIVAALRAGCDVVTEKPMTTDAERCRRILDAQAETGRAVTVTFNYRYNPVHAKVREVIADGAIGEIGSVHFEWLLDTRHGADYFRRWHRDKANSGGLMVHKATHHFDLVNWWIASSPEVVFGLGKLFFYGSANGTRRELAHPYTRAHGAESAAEDPFALDLAGSPTLRALYLDAEHEDGYHRDQNVFGDGITIEDDMTVAVRYRSGATMSYHLTAYSPWEGYHVAFNGSQGRLELDVVENSFVDPGTAGKAPGEALHGVEATPEHSSRLTVRRHWEKPVEIDLPEATGEGHGGGDARMLAEIFGGQRPADPLGRASTHRDGAQSLLTGLAANRSFETGLPVHVDEILAL</sequence>
<dbReference type="PANTHER" id="PTHR43377">
    <property type="entry name" value="BILIVERDIN REDUCTASE A"/>
    <property type="match status" value="1"/>
</dbReference>
<protein>
    <submittedName>
        <fullName evidence="4">Gfo/Idh/MocA family oxidoreductase</fullName>
    </submittedName>
</protein>
<name>A0ABS9TG69_9PSEU</name>